<dbReference type="KEGG" id="fln:FLA_2614"/>
<evidence type="ECO:0000313" key="1">
    <source>
        <dbReference type="EMBL" id="SIT27517.1"/>
    </source>
</evidence>
<evidence type="ECO:0000313" key="2">
    <source>
        <dbReference type="Proteomes" id="UP000186917"/>
    </source>
</evidence>
<proteinExistence type="predicted"/>
<gene>
    <name evidence="1" type="ORF">SAMN05421788_107256</name>
</gene>
<accession>A0A173MG76</accession>
<dbReference type="STRING" id="477680.SAMN05421788_107256"/>
<dbReference type="InterPro" id="IPR011749">
    <property type="entry name" value="CHP02243"/>
</dbReference>
<organism evidence="1 2">
    <name type="scientific">Filimonas lacunae</name>
    <dbReference type="NCBI Taxonomy" id="477680"/>
    <lineage>
        <taxon>Bacteria</taxon>
        <taxon>Pseudomonadati</taxon>
        <taxon>Bacteroidota</taxon>
        <taxon>Chitinophagia</taxon>
        <taxon>Chitinophagales</taxon>
        <taxon>Chitinophagaceae</taxon>
        <taxon>Filimonas</taxon>
    </lineage>
</organism>
<name>A0A173MG76_9BACT</name>
<dbReference type="Proteomes" id="UP000186917">
    <property type="component" value="Unassembled WGS sequence"/>
</dbReference>
<reference evidence="2" key="1">
    <citation type="submission" date="2017-01" db="EMBL/GenBank/DDBJ databases">
        <authorList>
            <person name="Varghese N."/>
            <person name="Submissions S."/>
        </authorList>
    </citation>
    <scope>NUCLEOTIDE SEQUENCE [LARGE SCALE GENOMIC DNA]</scope>
    <source>
        <strain evidence="2">DSM 21054</strain>
    </source>
</reference>
<dbReference type="OrthoDB" id="9027184at2"/>
<sequence length="848" mass="93046">MHYYCCTTNRRTQVKQHPVINGIDFLEVLDNKNDPVTIRQRTLYVHFIKDIAPGSIQKEQVIIEGGERITNIKVISITEGLITIPATPDAQKILVVQVDVAGDYSTYTLRLVQDVASSNTLAGYDPVLSAVDFSFKVLCPSDFDCRQTTDCGEASEAAPEINYLAKDYDSFRQLMLDRMALLSPGWTERNAADLGVTLVELLAYAGDYLSYRQDFIATEAYLGTARKRVSVRRHARLVDYFMHDGCNARTWVHIETGAGVNGILLQKTNAFGITRLLTKNSITNTLLHSNSPGLETALNDGAIVFELMHDLPLYYQHNQMQFYTWGESVCWLCKGATSATLLGHYPQLQKGMVLILTEMLGPETGDAADANPLHRYPVCITSVQLKTDPIGKPLTSPYTDTSLEVTEITWDEADALPEPLCISAKNNKGSFNDVSIVLGNNLLADHGYTITEQLPRTPEAADAAGTLVSTVVSACTCTTPEPATYAARYQPVISYGPLTQAAPLPRDIVSAAACSKWSMRDPLPAIALHIAGETGSWTPARDLLQSKPEDKMFVAEVEEEGTTSLRFGDDASGKRPAPGILFNAAYRVGNGPKGNIGANVFTTLVSDDPAISSDASVIHNLWNPLPGFGGTEPESIQLVKQNAPVAFRTQERAVTQADYEEMTRRSSNLVQRSAATTRWTGSWRTVFVTVDRLGGEQPGDDLQVKLRQDLEKYRLAGYDLEMNTPLFVSLELKMRICVNKNYFSSAVKAALLETFSNNLLPNGRKGLFHADNFTFGQTVYLSRLYAAAQKIAGVDSVSILTFQRQGQPLTSALASGKLALSRLEIARLDNDPNFPERGVLTLDMQGGR</sequence>
<dbReference type="RefSeq" id="WP_076380866.1">
    <property type="nucleotide sequence ID" value="NZ_AP017422.1"/>
</dbReference>
<dbReference type="EMBL" id="FTOR01000007">
    <property type="protein sequence ID" value="SIT27517.1"/>
    <property type="molecule type" value="Genomic_DNA"/>
</dbReference>
<dbReference type="AlphaFoldDB" id="A0A173MG76"/>
<protein>
    <submittedName>
        <fullName evidence="1">Putative baseplate assembly protein</fullName>
    </submittedName>
</protein>
<dbReference type="NCBIfam" id="TIGR02243">
    <property type="entry name" value="putative baseplate assembly protein"/>
    <property type="match status" value="1"/>
</dbReference>
<keyword evidence="2" id="KW-1185">Reference proteome</keyword>